<dbReference type="PRINTS" id="PR01036">
    <property type="entry name" value="TCRTETB"/>
</dbReference>
<accession>A0A563E5K3</accession>
<feature type="transmembrane region" description="Helical" evidence="8">
    <location>
        <begin position="278"/>
        <end position="300"/>
    </location>
</feature>
<dbReference type="RefSeq" id="WP_146316009.1">
    <property type="nucleotide sequence ID" value="NZ_VCQV01000007.1"/>
</dbReference>
<protein>
    <submittedName>
        <fullName evidence="10">MFS transporter</fullName>
    </submittedName>
</protein>
<comment type="similarity">
    <text evidence="2">Belongs to the major facilitator superfamily. EmrB family.</text>
</comment>
<evidence type="ECO:0000256" key="2">
    <source>
        <dbReference type="ARBA" id="ARBA00008537"/>
    </source>
</evidence>
<evidence type="ECO:0000313" key="10">
    <source>
        <dbReference type="EMBL" id="TWP37144.1"/>
    </source>
</evidence>
<comment type="subcellular location">
    <subcellularLocation>
        <location evidence="1">Cell membrane</location>
        <topology evidence="1">Multi-pass membrane protein</topology>
    </subcellularLocation>
</comment>
<comment type="caution">
    <text evidence="10">The sequence shown here is derived from an EMBL/GenBank/DDBJ whole genome shotgun (WGS) entry which is preliminary data.</text>
</comment>
<dbReference type="NCBIfam" id="TIGR00711">
    <property type="entry name" value="efflux_EmrB"/>
    <property type="match status" value="1"/>
</dbReference>
<evidence type="ECO:0000256" key="4">
    <source>
        <dbReference type="ARBA" id="ARBA00022475"/>
    </source>
</evidence>
<dbReference type="SUPFAM" id="SSF103473">
    <property type="entry name" value="MFS general substrate transporter"/>
    <property type="match status" value="1"/>
</dbReference>
<reference evidence="10 11" key="1">
    <citation type="submission" date="2019-05" db="EMBL/GenBank/DDBJ databases">
        <authorList>
            <person name="Lee S.D."/>
        </authorList>
    </citation>
    <scope>NUCLEOTIDE SEQUENCE [LARGE SCALE GENOMIC DNA]</scope>
    <source>
        <strain evidence="10 11">C5-26</strain>
    </source>
</reference>
<dbReference type="InterPro" id="IPR011701">
    <property type="entry name" value="MFS"/>
</dbReference>
<feature type="transmembrane region" description="Helical" evidence="8">
    <location>
        <begin position="178"/>
        <end position="198"/>
    </location>
</feature>
<keyword evidence="5 8" id="KW-0812">Transmembrane</keyword>
<gene>
    <name evidence="10" type="ORF">FGL98_06920</name>
</gene>
<organism evidence="10 11">
    <name type="scientific">Leekyejoonella antrihumi</name>
    <dbReference type="NCBI Taxonomy" id="1660198"/>
    <lineage>
        <taxon>Bacteria</taxon>
        <taxon>Bacillati</taxon>
        <taxon>Actinomycetota</taxon>
        <taxon>Actinomycetes</taxon>
        <taxon>Micrococcales</taxon>
        <taxon>Dermacoccaceae</taxon>
        <taxon>Leekyejoonella</taxon>
    </lineage>
</organism>
<reference evidence="10 11" key="2">
    <citation type="submission" date="2019-08" db="EMBL/GenBank/DDBJ databases">
        <title>Jejuicoccus antrihumi gen. nov., sp. nov., a new member of the family Dermacoccaceae isolated from a cave.</title>
        <authorList>
            <person name="Schumann P."/>
            <person name="Kim I.S."/>
        </authorList>
    </citation>
    <scope>NUCLEOTIDE SEQUENCE [LARGE SCALE GENOMIC DNA]</scope>
    <source>
        <strain evidence="10 11">C5-26</strain>
    </source>
</reference>
<keyword evidence="3" id="KW-0813">Transport</keyword>
<dbReference type="Pfam" id="PF07690">
    <property type="entry name" value="MFS_1"/>
    <property type="match status" value="1"/>
</dbReference>
<feature type="transmembrane region" description="Helical" evidence="8">
    <location>
        <begin position="92"/>
        <end position="112"/>
    </location>
</feature>
<sequence length="494" mass="51439">MTAASSSTLAPHELDRRHRLLVLGICCMSLFVVGIDVTGVNLALPSINKDLGASFSQLQWVVDAYLLVLASLLMLSGSVADRVGRRRTFQVGLLLFGLGSALCSLSTGPAMLISARGLQAIGGSMLNPVAMSIITNTFHNVRERAQAIGVWGGTIGLSMAMGPVVGGALVDAVGWRSIFWLNVPIVLLAALLAARFIPESKAAHARRFDPIGQLLVIVLLATLTYGIIEGRASGWGSPVIVACFVAAVLSLAALGWYEPRCREPLLEVRFFRSVPFSGSVVSAVLGFSAMGGFLFLNTLYLQDSRGFSPFRAGLLTLPMAVMTAVCAPISGRIVGARGPRVPMLVAGAGIIGSAVILTQLSNTTSLWVLGLAYFLFGLGFGMLNAPITNTAVSGMPRSQAGTASAIASTSRQVGSSLGVAIFGAMVFARMQGPATSGLAQASHVGWVVMGLSGVGLLIMALVTTGRWAARSEESVRHYLVDEPAPAIPARSGGS</sequence>
<dbReference type="Proteomes" id="UP000320244">
    <property type="component" value="Unassembled WGS sequence"/>
</dbReference>
<keyword evidence="11" id="KW-1185">Reference proteome</keyword>
<dbReference type="GO" id="GO:0005886">
    <property type="term" value="C:plasma membrane"/>
    <property type="evidence" value="ECO:0007669"/>
    <property type="project" value="UniProtKB-SubCell"/>
</dbReference>
<feature type="transmembrane region" description="Helical" evidence="8">
    <location>
        <begin position="234"/>
        <end position="257"/>
    </location>
</feature>
<proteinExistence type="inferred from homology"/>
<dbReference type="EMBL" id="VCQV01000007">
    <property type="protein sequence ID" value="TWP37144.1"/>
    <property type="molecule type" value="Genomic_DNA"/>
</dbReference>
<dbReference type="Gene3D" id="1.20.1720.10">
    <property type="entry name" value="Multidrug resistance protein D"/>
    <property type="match status" value="1"/>
</dbReference>
<feature type="transmembrane region" description="Helical" evidence="8">
    <location>
        <begin position="312"/>
        <end position="329"/>
    </location>
</feature>
<evidence type="ECO:0000259" key="9">
    <source>
        <dbReference type="PROSITE" id="PS50850"/>
    </source>
</evidence>
<evidence type="ECO:0000313" key="11">
    <source>
        <dbReference type="Proteomes" id="UP000320244"/>
    </source>
</evidence>
<feature type="transmembrane region" description="Helical" evidence="8">
    <location>
        <begin position="341"/>
        <end position="360"/>
    </location>
</feature>
<dbReference type="InterPro" id="IPR036259">
    <property type="entry name" value="MFS_trans_sf"/>
</dbReference>
<feature type="transmembrane region" description="Helical" evidence="8">
    <location>
        <begin position="150"/>
        <end position="172"/>
    </location>
</feature>
<dbReference type="PROSITE" id="PS50850">
    <property type="entry name" value="MFS"/>
    <property type="match status" value="1"/>
</dbReference>
<evidence type="ECO:0000256" key="5">
    <source>
        <dbReference type="ARBA" id="ARBA00022692"/>
    </source>
</evidence>
<feature type="domain" description="Major facilitator superfamily (MFS) profile" evidence="9">
    <location>
        <begin position="22"/>
        <end position="467"/>
    </location>
</feature>
<feature type="transmembrane region" description="Helical" evidence="8">
    <location>
        <begin position="64"/>
        <end position="80"/>
    </location>
</feature>
<name>A0A563E5K3_9MICO</name>
<keyword evidence="4" id="KW-1003">Cell membrane</keyword>
<dbReference type="PANTHER" id="PTHR42718">
    <property type="entry name" value="MAJOR FACILITATOR SUPERFAMILY MULTIDRUG TRANSPORTER MFSC"/>
    <property type="match status" value="1"/>
</dbReference>
<dbReference type="InterPro" id="IPR004638">
    <property type="entry name" value="EmrB-like"/>
</dbReference>
<feature type="transmembrane region" description="Helical" evidence="8">
    <location>
        <begin position="366"/>
        <end position="392"/>
    </location>
</feature>
<feature type="transmembrane region" description="Helical" evidence="8">
    <location>
        <begin position="20"/>
        <end position="44"/>
    </location>
</feature>
<evidence type="ECO:0000256" key="1">
    <source>
        <dbReference type="ARBA" id="ARBA00004651"/>
    </source>
</evidence>
<feature type="transmembrane region" description="Helical" evidence="8">
    <location>
        <begin position="444"/>
        <end position="469"/>
    </location>
</feature>
<feature type="transmembrane region" description="Helical" evidence="8">
    <location>
        <begin position="413"/>
        <end position="432"/>
    </location>
</feature>
<dbReference type="PANTHER" id="PTHR42718:SF9">
    <property type="entry name" value="MAJOR FACILITATOR SUPERFAMILY MULTIDRUG TRANSPORTER MFSC"/>
    <property type="match status" value="1"/>
</dbReference>
<evidence type="ECO:0000256" key="6">
    <source>
        <dbReference type="ARBA" id="ARBA00022989"/>
    </source>
</evidence>
<feature type="transmembrane region" description="Helical" evidence="8">
    <location>
        <begin position="118"/>
        <end position="138"/>
    </location>
</feature>
<dbReference type="InterPro" id="IPR020846">
    <property type="entry name" value="MFS_dom"/>
</dbReference>
<dbReference type="GO" id="GO:0022857">
    <property type="term" value="F:transmembrane transporter activity"/>
    <property type="evidence" value="ECO:0007669"/>
    <property type="project" value="InterPro"/>
</dbReference>
<evidence type="ECO:0000256" key="8">
    <source>
        <dbReference type="SAM" id="Phobius"/>
    </source>
</evidence>
<evidence type="ECO:0000256" key="7">
    <source>
        <dbReference type="ARBA" id="ARBA00023136"/>
    </source>
</evidence>
<dbReference type="CDD" id="cd17321">
    <property type="entry name" value="MFS_MMR_MDR_like"/>
    <property type="match status" value="1"/>
</dbReference>
<keyword evidence="7 8" id="KW-0472">Membrane</keyword>
<dbReference type="Gene3D" id="1.20.1250.20">
    <property type="entry name" value="MFS general substrate transporter like domains"/>
    <property type="match status" value="1"/>
</dbReference>
<keyword evidence="6 8" id="KW-1133">Transmembrane helix</keyword>
<feature type="transmembrane region" description="Helical" evidence="8">
    <location>
        <begin position="210"/>
        <end position="228"/>
    </location>
</feature>
<dbReference type="AlphaFoldDB" id="A0A563E5K3"/>
<dbReference type="OrthoDB" id="9781469at2"/>
<evidence type="ECO:0000256" key="3">
    <source>
        <dbReference type="ARBA" id="ARBA00022448"/>
    </source>
</evidence>